<accession>X1IK57</accession>
<gene>
    <name evidence="1" type="ORF">S03H2_49090</name>
</gene>
<dbReference type="AlphaFoldDB" id="X1IK57"/>
<protein>
    <submittedName>
        <fullName evidence="1">Uncharacterized protein</fullName>
    </submittedName>
</protein>
<feature type="non-terminal residue" evidence="1">
    <location>
        <position position="1"/>
    </location>
</feature>
<sequence length="63" mass="6972">AGREKVMRYSGKGKSALSRASAAILLELLPQDFDPLAHVAELVIHLGHLRKMVQRLFLLVHGL</sequence>
<proteinExistence type="predicted"/>
<reference evidence="1" key="1">
    <citation type="journal article" date="2014" name="Front. Microbiol.">
        <title>High frequency of phylogenetically diverse reductive dehalogenase-homologous genes in deep subseafloor sedimentary metagenomes.</title>
        <authorList>
            <person name="Kawai M."/>
            <person name="Futagami T."/>
            <person name="Toyoda A."/>
            <person name="Takaki Y."/>
            <person name="Nishi S."/>
            <person name="Hori S."/>
            <person name="Arai W."/>
            <person name="Tsubouchi T."/>
            <person name="Morono Y."/>
            <person name="Uchiyama I."/>
            <person name="Ito T."/>
            <person name="Fujiyama A."/>
            <person name="Inagaki F."/>
            <person name="Takami H."/>
        </authorList>
    </citation>
    <scope>NUCLEOTIDE SEQUENCE</scope>
    <source>
        <strain evidence="1">Expedition CK06-06</strain>
    </source>
</reference>
<evidence type="ECO:0000313" key="1">
    <source>
        <dbReference type="EMBL" id="GAH69650.1"/>
    </source>
</evidence>
<organism evidence="1">
    <name type="scientific">marine sediment metagenome</name>
    <dbReference type="NCBI Taxonomy" id="412755"/>
    <lineage>
        <taxon>unclassified sequences</taxon>
        <taxon>metagenomes</taxon>
        <taxon>ecological metagenomes</taxon>
    </lineage>
</organism>
<comment type="caution">
    <text evidence="1">The sequence shown here is derived from an EMBL/GenBank/DDBJ whole genome shotgun (WGS) entry which is preliminary data.</text>
</comment>
<name>X1IK57_9ZZZZ</name>
<dbReference type="EMBL" id="BARU01030999">
    <property type="protein sequence ID" value="GAH69650.1"/>
    <property type="molecule type" value="Genomic_DNA"/>
</dbReference>